<proteinExistence type="predicted"/>
<dbReference type="Proteomes" id="UP000468581">
    <property type="component" value="Unassembled WGS sequence"/>
</dbReference>
<evidence type="ECO:0000313" key="2">
    <source>
        <dbReference type="Proteomes" id="UP000468581"/>
    </source>
</evidence>
<dbReference type="RefSeq" id="WP_163607627.1">
    <property type="nucleotide sequence ID" value="NZ_JAABOO010000003.1"/>
</dbReference>
<accession>A0A6P0UVB2</accession>
<sequence length="106" mass="12143">MRKRLLTILFLANFLFSVVAPVVVILISDNPVELSFYRDLNGEEEGKDDLKVDTDIKEVFLAEALQLSSYSSPNYKEHLSEQSLRYLNIFQDIFLPPPESGNHNLI</sequence>
<reference evidence="1 2" key="1">
    <citation type="submission" date="2020-01" db="EMBL/GenBank/DDBJ databases">
        <title>Leptobacterium flavescens.</title>
        <authorList>
            <person name="Wang G."/>
        </authorList>
    </citation>
    <scope>NUCLEOTIDE SEQUENCE [LARGE SCALE GENOMIC DNA]</scope>
    <source>
        <strain evidence="1 2">KCTC 22160</strain>
    </source>
</reference>
<evidence type="ECO:0000313" key="1">
    <source>
        <dbReference type="EMBL" id="NER14336.1"/>
    </source>
</evidence>
<comment type="caution">
    <text evidence="1">The sequence shown here is derived from an EMBL/GenBank/DDBJ whole genome shotgun (WGS) entry which is preliminary data.</text>
</comment>
<dbReference type="AlphaFoldDB" id="A0A6P0UVB2"/>
<keyword evidence="2" id="KW-1185">Reference proteome</keyword>
<protein>
    <submittedName>
        <fullName evidence="1">Uncharacterized protein</fullName>
    </submittedName>
</protein>
<organism evidence="1 2">
    <name type="scientific">Leptobacterium flavescens</name>
    <dbReference type="NCBI Taxonomy" id="472055"/>
    <lineage>
        <taxon>Bacteria</taxon>
        <taxon>Pseudomonadati</taxon>
        <taxon>Bacteroidota</taxon>
        <taxon>Flavobacteriia</taxon>
        <taxon>Flavobacteriales</taxon>
        <taxon>Flavobacteriaceae</taxon>
        <taxon>Leptobacterium</taxon>
    </lineage>
</organism>
<gene>
    <name evidence="1" type="ORF">GWK08_12860</name>
</gene>
<dbReference type="EMBL" id="JAABOO010000003">
    <property type="protein sequence ID" value="NER14336.1"/>
    <property type="molecule type" value="Genomic_DNA"/>
</dbReference>
<name>A0A6P0UVB2_9FLAO</name>